<keyword evidence="5" id="KW-0547">Nucleotide-binding</keyword>
<dbReference type="Proteomes" id="UP000799118">
    <property type="component" value="Unassembled WGS sequence"/>
</dbReference>
<keyword evidence="4" id="KW-0677">Repeat</keyword>
<evidence type="ECO:0000256" key="7">
    <source>
        <dbReference type="ARBA" id="ARBA00022989"/>
    </source>
</evidence>
<feature type="domain" description="ABC transmembrane type-1" evidence="11">
    <location>
        <begin position="723"/>
        <end position="1017"/>
    </location>
</feature>
<comment type="subcellular location">
    <subcellularLocation>
        <location evidence="1">Membrane</location>
        <topology evidence="1">Multi-pass membrane protein</topology>
    </subcellularLocation>
</comment>
<dbReference type="InterPro" id="IPR036640">
    <property type="entry name" value="ABC1_TM_sf"/>
</dbReference>
<organism evidence="12 13">
    <name type="scientific">Gymnopus androsaceus JB14</name>
    <dbReference type="NCBI Taxonomy" id="1447944"/>
    <lineage>
        <taxon>Eukaryota</taxon>
        <taxon>Fungi</taxon>
        <taxon>Dikarya</taxon>
        <taxon>Basidiomycota</taxon>
        <taxon>Agaricomycotina</taxon>
        <taxon>Agaricomycetes</taxon>
        <taxon>Agaricomycetidae</taxon>
        <taxon>Agaricales</taxon>
        <taxon>Marasmiineae</taxon>
        <taxon>Omphalotaceae</taxon>
        <taxon>Gymnopus</taxon>
    </lineage>
</organism>
<feature type="domain" description="ABC transporter" evidence="10">
    <location>
        <begin position="1052"/>
        <end position="1294"/>
    </location>
</feature>
<feature type="transmembrane region" description="Helical" evidence="9">
    <location>
        <begin position="759"/>
        <end position="780"/>
    </location>
</feature>
<dbReference type="InterPro" id="IPR050173">
    <property type="entry name" value="ABC_transporter_C-like"/>
</dbReference>
<dbReference type="GO" id="GO:0140359">
    <property type="term" value="F:ABC-type transporter activity"/>
    <property type="evidence" value="ECO:0007669"/>
    <property type="project" value="InterPro"/>
</dbReference>
<evidence type="ECO:0000256" key="5">
    <source>
        <dbReference type="ARBA" id="ARBA00022741"/>
    </source>
</evidence>
<keyword evidence="7 9" id="KW-1133">Transmembrane helix</keyword>
<keyword evidence="3 9" id="KW-0812">Transmembrane</keyword>
<keyword evidence="13" id="KW-1185">Reference proteome</keyword>
<dbReference type="PROSITE" id="PS50893">
    <property type="entry name" value="ABC_TRANSPORTER_2"/>
    <property type="match status" value="2"/>
</dbReference>
<dbReference type="PROSITE" id="PS00211">
    <property type="entry name" value="ABC_TRANSPORTER_1"/>
    <property type="match status" value="1"/>
</dbReference>
<dbReference type="CDD" id="cd18596">
    <property type="entry name" value="ABC_6TM_VMR1_D1_like"/>
    <property type="match status" value="1"/>
</dbReference>
<feature type="transmembrane region" description="Helical" evidence="9">
    <location>
        <begin position="257"/>
        <end position="277"/>
    </location>
</feature>
<keyword evidence="2" id="KW-0813">Transport</keyword>
<dbReference type="GO" id="GO:0005524">
    <property type="term" value="F:ATP binding"/>
    <property type="evidence" value="ECO:0007669"/>
    <property type="project" value="UniProtKB-KW"/>
</dbReference>
<feature type="transmembrane region" description="Helical" evidence="9">
    <location>
        <begin position="913"/>
        <end position="931"/>
    </location>
</feature>
<feature type="transmembrane region" description="Helical" evidence="9">
    <location>
        <begin position="787"/>
        <end position="804"/>
    </location>
</feature>
<name>A0A6A4HPN0_9AGAR</name>
<dbReference type="InterPro" id="IPR017871">
    <property type="entry name" value="ABC_transporter-like_CS"/>
</dbReference>
<feature type="transmembrane region" description="Helical" evidence="9">
    <location>
        <begin position="283"/>
        <end position="304"/>
    </location>
</feature>
<dbReference type="SUPFAM" id="SSF52540">
    <property type="entry name" value="P-loop containing nucleoside triphosphate hydrolases"/>
    <property type="match status" value="2"/>
</dbReference>
<dbReference type="PANTHER" id="PTHR24223:SF356">
    <property type="entry name" value="ATP-BINDING CASSETTE TRANSPORTER ABC4"/>
    <property type="match status" value="1"/>
</dbReference>
<dbReference type="InterPro" id="IPR027417">
    <property type="entry name" value="P-loop_NTPase"/>
</dbReference>
<dbReference type="InterPro" id="IPR011527">
    <property type="entry name" value="ABC1_TM_dom"/>
</dbReference>
<feature type="transmembrane region" description="Helical" evidence="9">
    <location>
        <begin position="859"/>
        <end position="892"/>
    </location>
</feature>
<dbReference type="EMBL" id="ML769456">
    <property type="protein sequence ID" value="KAE9400429.1"/>
    <property type="molecule type" value="Genomic_DNA"/>
</dbReference>
<protein>
    <submittedName>
        <fullName evidence="12">P-loop containing nucleoside triphosphate hydrolase protein</fullName>
    </submittedName>
</protein>
<evidence type="ECO:0000256" key="1">
    <source>
        <dbReference type="ARBA" id="ARBA00004141"/>
    </source>
</evidence>
<feature type="transmembrane region" description="Helical" evidence="9">
    <location>
        <begin position="129"/>
        <end position="149"/>
    </location>
</feature>
<gene>
    <name evidence="12" type="ORF">BT96DRAFT_992943</name>
</gene>
<evidence type="ECO:0000313" key="12">
    <source>
        <dbReference type="EMBL" id="KAE9400429.1"/>
    </source>
</evidence>
<proteinExistence type="predicted"/>
<dbReference type="InterPro" id="IPR003593">
    <property type="entry name" value="AAA+_ATPase"/>
</dbReference>
<feature type="transmembrane region" description="Helical" evidence="9">
    <location>
        <begin position="967"/>
        <end position="984"/>
    </location>
</feature>
<evidence type="ECO:0000256" key="4">
    <source>
        <dbReference type="ARBA" id="ARBA00022737"/>
    </source>
</evidence>
<evidence type="ECO:0000256" key="9">
    <source>
        <dbReference type="SAM" id="Phobius"/>
    </source>
</evidence>
<dbReference type="FunFam" id="3.40.50.300:FF:000838">
    <property type="entry name" value="ABC multidrug transporter (Eurofung)"/>
    <property type="match status" value="1"/>
</dbReference>
<feature type="transmembrane region" description="Helical" evidence="9">
    <location>
        <begin position="991"/>
        <end position="1010"/>
    </location>
</feature>
<dbReference type="GO" id="GO:0016020">
    <property type="term" value="C:membrane"/>
    <property type="evidence" value="ECO:0007669"/>
    <property type="project" value="UniProtKB-SubCell"/>
</dbReference>
<dbReference type="SMART" id="SM00382">
    <property type="entry name" value="AAA"/>
    <property type="match status" value="2"/>
</dbReference>
<dbReference type="OrthoDB" id="6500128at2759"/>
<feature type="transmembrane region" description="Helical" evidence="9">
    <location>
        <begin position="17"/>
        <end position="35"/>
    </location>
</feature>
<feature type="transmembrane region" description="Helical" evidence="9">
    <location>
        <begin position="169"/>
        <end position="190"/>
    </location>
</feature>
<dbReference type="GO" id="GO:0016887">
    <property type="term" value="F:ATP hydrolysis activity"/>
    <property type="evidence" value="ECO:0007669"/>
    <property type="project" value="InterPro"/>
</dbReference>
<dbReference type="Gene3D" id="1.20.1560.10">
    <property type="entry name" value="ABC transporter type 1, transmembrane domain"/>
    <property type="match status" value="2"/>
</dbReference>
<feature type="transmembrane region" description="Helical" evidence="9">
    <location>
        <begin position="716"/>
        <end position="739"/>
    </location>
</feature>
<reference evidence="12" key="1">
    <citation type="journal article" date="2019" name="Environ. Microbiol.">
        <title>Fungal ecological strategies reflected in gene transcription - a case study of two litter decomposers.</title>
        <authorList>
            <person name="Barbi F."/>
            <person name="Kohler A."/>
            <person name="Barry K."/>
            <person name="Baskaran P."/>
            <person name="Daum C."/>
            <person name="Fauchery L."/>
            <person name="Ihrmark K."/>
            <person name="Kuo A."/>
            <person name="LaButti K."/>
            <person name="Lipzen A."/>
            <person name="Morin E."/>
            <person name="Grigoriev I.V."/>
            <person name="Henrissat B."/>
            <person name="Lindahl B."/>
            <person name="Martin F."/>
        </authorList>
    </citation>
    <scope>NUCLEOTIDE SEQUENCE</scope>
    <source>
        <strain evidence="12">JB14</strain>
    </source>
</reference>
<evidence type="ECO:0000256" key="3">
    <source>
        <dbReference type="ARBA" id="ARBA00022692"/>
    </source>
</evidence>
<feature type="domain" description="ABC transmembrane type-1" evidence="11">
    <location>
        <begin position="134"/>
        <end position="369"/>
    </location>
</feature>
<feature type="domain" description="ABC transporter" evidence="10">
    <location>
        <begin position="433"/>
        <end position="666"/>
    </location>
</feature>
<evidence type="ECO:0000256" key="2">
    <source>
        <dbReference type="ARBA" id="ARBA00022448"/>
    </source>
</evidence>
<evidence type="ECO:0000313" key="13">
    <source>
        <dbReference type="Proteomes" id="UP000799118"/>
    </source>
</evidence>
<dbReference type="Gene3D" id="3.40.50.300">
    <property type="entry name" value="P-loop containing nucleotide triphosphate hydrolases"/>
    <property type="match status" value="2"/>
</dbReference>
<dbReference type="Pfam" id="PF00005">
    <property type="entry name" value="ABC_tran"/>
    <property type="match status" value="2"/>
</dbReference>
<dbReference type="InterPro" id="IPR003439">
    <property type="entry name" value="ABC_transporter-like_ATP-bd"/>
</dbReference>
<evidence type="ECO:0000256" key="6">
    <source>
        <dbReference type="ARBA" id="ARBA00022840"/>
    </source>
</evidence>
<dbReference type="SUPFAM" id="SSF90123">
    <property type="entry name" value="ABC transporter transmembrane region"/>
    <property type="match status" value="2"/>
</dbReference>
<dbReference type="PANTHER" id="PTHR24223">
    <property type="entry name" value="ATP-BINDING CASSETTE SUB-FAMILY C"/>
    <property type="match status" value="1"/>
</dbReference>
<sequence>MLSSESFQEVCEGVIQLWIKVAALAFGAVLFPLLFPRQYVPVDPKNPMSSPNPEQTASLLSLIFFSYLDSLIFKASKLPHLSTEALPPLSDDDHARVLRAKNIARLDPLSEGGNRHVFFNLLRVFPYEILSMSIALMFNATTTFIPAVATNRLLSNLETKKSESGLPPWFWIALLFIGPVLTSSSIEWYMRVVLRAFVRIEALLTELMFEHANRARVKSNAGEDGSNDAPSNTNTSTGNINTLITVDLNTVEQGQHFLVLITYIPVQIVICIVFLYQLLGWSAFVGIGLTSVLALVPSVVGESLHSVQEDKMKKTDSRVQMFTDVVNVLRMVKLFGWEEKMSEKIAGKRIIELKASRKARLLELLCSAICDDVDNVRMLEPDTDRLPSRHSMRITAKVSLDRINKFLQKTELLDAFDSGHNASVANEQFSDKIGFHNASFTWSNHTSGTTTPSGRRFVFTVPGSLHFKPNALNLIIGPTGSGKTSILLALLGEMHYTPLNSDAWFNLPRDGGIAYAAQESWDNIIFGSPYNEERYKKVIKQCALERDLTLFAAGDNTEIGEKGLTLSGGQKARVTLARAVYSQADILLLDDILAALDVHTSKWIVEHCLSGDLLQGRTVIMVSHNLSLLTPLAQCFITMKDGTATLSDNVDAYLELDPSKELLKRASEQVDFETGEKQDDSANGKLIVSEEVHRGTGVGWAAIKLYASSLGGDRSFWFYSMFFGFLMAGHLASICTTWYLGFWASQYNDHAPAEVPALYYLSIYGEILTFSGSPICLNFISGLIFSLYLLVISAAHITFIVASVKASEVIHNSLVQSVLGATFRWLDETPVSRIITRCTKDIGSVDLAVPMLGSRVSDFSIHLLLEIGTVVLFTPMFLLPSVILTALGAWVGTTYLKAQSSVKREMSNAKAPVVGLIGAASTGLVSVRAYSAQDKFADLLMTRIDHYSRSARVFYNLQRWMAMRTETLAGLFTASLAWYLIYFTDSSPSDIGFLLNLAIGFSSGIVWWLIAANDLEAESNSLERLESYLRIDQEAQGDGRIPPAHWPSSGELRVENFTAKYSPDGPEVLHSLSFHIKSGERIGVVGRTGSGKSTLTLALLRCIITGGDVFYDGILTSTLNLDALRSKITIIPQTPELISGTLRQNLDPFDEDHDDAALNDALRAAGLFALQEELDVEDRINLDTVIASGGTNLSVGQRQIIALARAIVRRSKLLILDEATSAIDYKTDTIIQDSLRNEYKERGGSATILTIAHRLQTVMDADRIMVLEAGRIIEFDSPKELLQKKDGQFRAMVEHANDKEALLTMVKK</sequence>
<dbReference type="PROSITE" id="PS50929">
    <property type="entry name" value="ABC_TM1F"/>
    <property type="match status" value="2"/>
</dbReference>
<evidence type="ECO:0000259" key="11">
    <source>
        <dbReference type="PROSITE" id="PS50929"/>
    </source>
</evidence>
<evidence type="ECO:0000259" key="10">
    <source>
        <dbReference type="PROSITE" id="PS50893"/>
    </source>
</evidence>
<keyword evidence="8 9" id="KW-0472">Membrane</keyword>
<keyword evidence="6" id="KW-0067">ATP-binding</keyword>
<evidence type="ECO:0000256" key="8">
    <source>
        <dbReference type="ARBA" id="ARBA00023136"/>
    </source>
</evidence>
<dbReference type="CDD" id="cd03244">
    <property type="entry name" value="ABCC_MRP_domain2"/>
    <property type="match status" value="1"/>
</dbReference>
<accession>A0A6A4HPN0</accession>
<dbReference type="CDD" id="cd18604">
    <property type="entry name" value="ABC_6TM_VMR1_D2_like"/>
    <property type="match status" value="1"/>
</dbReference>
<keyword evidence="12" id="KW-0378">Hydrolase</keyword>
<dbReference type="Pfam" id="PF00664">
    <property type="entry name" value="ABC_membrane"/>
    <property type="match status" value="2"/>
</dbReference>
<dbReference type="FunFam" id="1.20.1560.10:FF:000013">
    <property type="entry name" value="ABC transporter C family member 2"/>
    <property type="match status" value="1"/>
</dbReference>